<reference evidence="2 3" key="2">
    <citation type="submission" date="2018-09" db="EMBL/GenBank/DDBJ databases">
        <title>Genomic Encyclopedia of Archaeal and Bacterial Type Strains, Phase II (KMG-II): from individual species to whole genera.</title>
        <authorList>
            <person name="Goeker M."/>
        </authorList>
    </citation>
    <scope>NUCLEOTIDE SEQUENCE [LARGE SCALE GENOMIC DNA]</scope>
    <source>
        <strain evidence="2 3">DSM 27620</strain>
    </source>
</reference>
<reference evidence="4" key="3">
    <citation type="journal article" date="2019" name="Int. J. Syst. Evol. Microbiol.">
        <title>The Global Catalogue of Microorganisms (GCM) 10K type strain sequencing project: providing services to taxonomists for standard genome sequencing and annotation.</title>
        <authorList>
            <consortium name="The Broad Institute Genomics Platform"/>
            <consortium name="The Broad Institute Genome Sequencing Center for Infectious Disease"/>
            <person name="Wu L."/>
            <person name="Ma J."/>
        </authorList>
    </citation>
    <scope>NUCLEOTIDE SEQUENCE [LARGE SCALE GENOMIC DNA]</scope>
    <source>
        <strain evidence="4">CCM 8490</strain>
    </source>
</reference>
<protein>
    <submittedName>
        <fullName evidence="2">Uncharacterized protein</fullName>
    </submittedName>
</protein>
<gene>
    <name evidence="2" type="ORF">BXY58_1353</name>
    <name evidence="1" type="ORF">GCM10007332_10210</name>
</gene>
<evidence type="ECO:0000313" key="4">
    <source>
        <dbReference type="Proteomes" id="UP000658202"/>
    </source>
</evidence>
<dbReference type="EMBL" id="BMCW01000001">
    <property type="protein sequence ID" value="GGG50508.1"/>
    <property type="molecule type" value="Genomic_DNA"/>
</dbReference>
<keyword evidence="4" id="KW-1185">Reference proteome</keyword>
<dbReference type="AlphaFoldDB" id="A0A420DAA2"/>
<dbReference type="RefSeq" id="WP_120213009.1">
    <property type="nucleotide sequence ID" value="NZ_BMCW01000001.1"/>
</dbReference>
<evidence type="ECO:0000313" key="2">
    <source>
        <dbReference type="EMBL" id="RKE88210.1"/>
    </source>
</evidence>
<dbReference type="Proteomes" id="UP000285906">
    <property type="component" value="Unassembled WGS sequence"/>
</dbReference>
<dbReference type="EMBL" id="RAQH01000003">
    <property type="protein sequence ID" value="RKE88210.1"/>
    <property type="molecule type" value="Genomic_DNA"/>
</dbReference>
<evidence type="ECO:0000313" key="3">
    <source>
        <dbReference type="Proteomes" id="UP000285906"/>
    </source>
</evidence>
<proteinExistence type="predicted"/>
<reference evidence="1" key="1">
    <citation type="journal article" date="2014" name="Int. J. Syst. Evol. Microbiol.">
        <title>Complete genome of a new Firmicutes species belonging to the dominant human colonic microbiota ('Ruminococcus bicirculans') reveals two chromosomes and a selective capacity to utilize plant glucans.</title>
        <authorList>
            <consortium name="NISC Comparative Sequencing Program"/>
            <person name="Wegmann U."/>
            <person name="Louis P."/>
            <person name="Goesmann A."/>
            <person name="Henrissat B."/>
            <person name="Duncan S.H."/>
            <person name="Flint H.J."/>
        </authorList>
    </citation>
    <scope>NUCLEOTIDE SEQUENCE</scope>
    <source>
        <strain evidence="1">CCM 8490</strain>
    </source>
</reference>
<comment type="caution">
    <text evidence="2">The sequence shown here is derived from an EMBL/GenBank/DDBJ whole genome shotgun (WGS) entry which is preliminary data.</text>
</comment>
<dbReference type="Proteomes" id="UP000658202">
    <property type="component" value="Unassembled WGS sequence"/>
</dbReference>
<sequence length="205" mass="24113">MAKISESLIILNFIGIKFESLFKVLTDNGLTDFHTGIQRNVYRKLYNLGIDEETLASEKYKSFIKTESSEIFPLIHENISKGIIDLYSFKQEYDGYFNSNDNDDKELNAKILKFKAENKSRLNEIDWTEIKDLRNTILSHNLRDKKRNNAIAHNNMQKFVKLSLDYKKCLLYFTQMSILHHNLKNEFSTELKNAEKELLFGELEK</sequence>
<organism evidence="2 3">
    <name type="scientific">Epilithonimonas arachidiradicis</name>
    <dbReference type="NCBI Taxonomy" id="1617282"/>
    <lineage>
        <taxon>Bacteria</taxon>
        <taxon>Pseudomonadati</taxon>
        <taxon>Bacteroidota</taxon>
        <taxon>Flavobacteriia</taxon>
        <taxon>Flavobacteriales</taxon>
        <taxon>Weeksellaceae</taxon>
        <taxon>Chryseobacterium group</taxon>
        <taxon>Epilithonimonas</taxon>
    </lineage>
</organism>
<accession>A0A420DAA2</accession>
<reference evidence="1" key="4">
    <citation type="submission" date="2024-05" db="EMBL/GenBank/DDBJ databases">
        <authorList>
            <person name="Sun Q."/>
            <person name="Sedlacek I."/>
        </authorList>
    </citation>
    <scope>NUCLEOTIDE SEQUENCE</scope>
    <source>
        <strain evidence="1">CCM 8490</strain>
    </source>
</reference>
<name>A0A420DAA2_9FLAO</name>
<evidence type="ECO:0000313" key="1">
    <source>
        <dbReference type="EMBL" id="GGG50508.1"/>
    </source>
</evidence>
<dbReference type="OrthoDB" id="9928340at2"/>